<dbReference type="InterPro" id="IPR029058">
    <property type="entry name" value="AB_hydrolase_fold"/>
</dbReference>
<evidence type="ECO:0000256" key="4">
    <source>
        <dbReference type="PIRSR" id="PIRSR000443-1"/>
    </source>
</evidence>
<dbReference type="Pfam" id="PF00561">
    <property type="entry name" value="Abhydrolase_1"/>
    <property type="match status" value="1"/>
</dbReference>
<accession>A0A160FSW4</accession>
<dbReference type="Proteomes" id="UP000076852">
    <property type="component" value="Chromosome 2"/>
</dbReference>
<name>A0A160FSW4_9BURK</name>
<keyword evidence="7" id="KW-1185">Reference proteome</keyword>
<dbReference type="OrthoDB" id="9800754at2"/>
<feature type="active site" evidence="4">
    <location>
        <position position="324"/>
    </location>
</feature>
<reference evidence="6 7" key="1">
    <citation type="journal article" date="2016" name="Gene">
        <title>PacBio SMRT assembly of a complex multi-replicon genome reveals chlorocatechol degradative operon in a region of genome plasticity.</title>
        <authorList>
            <person name="Ricker N."/>
            <person name="Shen S.Y."/>
            <person name="Goordial J."/>
            <person name="Jin S."/>
            <person name="Fulthorpe R.R."/>
        </authorList>
    </citation>
    <scope>NUCLEOTIDE SEQUENCE [LARGE SCALE GENOMIC DNA]</scope>
    <source>
        <strain evidence="6 7">OLGA172</strain>
    </source>
</reference>
<keyword evidence="3" id="KW-0808">Transferase</keyword>
<keyword evidence="1" id="KW-0028">Amino-acid biosynthesis</keyword>
<dbReference type="Gene3D" id="3.40.50.1820">
    <property type="entry name" value="alpha/beta hydrolase"/>
    <property type="match status" value="1"/>
</dbReference>
<feature type="domain" description="AB hydrolase-1" evidence="5">
    <location>
        <begin position="74"/>
        <end position="315"/>
    </location>
</feature>
<feature type="active site" evidence="4">
    <location>
        <position position="295"/>
    </location>
</feature>
<dbReference type="RefSeq" id="WP_063499123.1">
    <property type="nucleotide sequence ID" value="NZ_CP014579.1"/>
</dbReference>
<evidence type="ECO:0000313" key="6">
    <source>
        <dbReference type="EMBL" id="ANB75856.1"/>
    </source>
</evidence>
<dbReference type="PIRSF" id="PIRSF000443">
    <property type="entry name" value="Homoser_Ac_trans"/>
    <property type="match status" value="1"/>
</dbReference>
<evidence type="ECO:0000256" key="3">
    <source>
        <dbReference type="ARBA" id="ARBA00023315"/>
    </source>
</evidence>
<feature type="active site" description="Nucleophile" evidence="4">
    <location>
        <position position="141"/>
    </location>
</feature>
<keyword evidence="3" id="KW-0012">Acyltransferase</keyword>
<evidence type="ECO:0000256" key="1">
    <source>
        <dbReference type="ARBA" id="ARBA00022605"/>
    </source>
</evidence>
<keyword evidence="2" id="KW-0486">Methionine biosynthesis</keyword>
<organism evidence="6 7">
    <name type="scientific">Paraburkholderia phytofirmans OLGA172</name>
    <dbReference type="NCBI Taxonomy" id="1417228"/>
    <lineage>
        <taxon>Bacteria</taxon>
        <taxon>Pseudomonadati</taxon>
        <taxon>Pseudomonadota</taxon>
        <taxon>Betaproteobacteria</taxon>
        <taxon>Burkholderiales</taxon>
        <taxon>Burkholderiaceae</taxon>
        <taxon>Paraburkholderia</taxon>
    </lineage>
</organism>
<dbReference type="AlphaFoldDB" id="A0A160FSW4"/>
<dbReference type="InterPro" id="IPR000073">
    <property type="entry name" value="AB_hydrolase_1"/>
</dbReference>
<gene>
    <name evidence="6" type="ORF">AYM40_26485</name>
</gene>
<dbReference type="STRING" id="1804984.AYM40_26485"/>
<evidence type="ECO:0000256" key="2">
    <source>
        <dbReference type="ARBA" id="ARBA00023167"/>
    </source>
</evidence>
<sequence>MITNTYYGPEGHGPYELIDIGTLELEEGGSIPNCRLAVAMHGTLNAAKDNAILVPTWYSGTSKIIEQGYIGPGRALDPTKYFIVVVNQIGNGLSTSPHNTSWDQAGPGFPKVRIGDDVRAQHQLLTGKFGITRLALVVGGSMGAQQTYEWAVRYPEMVLRAAPIAGTAKLTEHNALFVETLVEAIITDQGFKGGDYATAAEVAAGLKRHAKMWTVMGWSTEFFRAGRHRALGFDSMQAFVDNFMTGYFAPMDPNDLLAMAWKWQHGDVSRHTGGDLAVALGRIKARTFVMPISHDMFFSPADCEAEQKLIPGSEFRPIASVDGHLALFGTDAECLAQIDLHLKTLLATSA</sequence>
<dbReference type="SUPFAM" id="SSF53474">
    <property type="entry name" value="alpha/beta-Hydrolases"/>
    <property type="match status" value="1"/>
</dbReference>
<dbReference type="EMBL" id="CP014579">
    <property type="protein sequence ID" value="ANB75856.1"/>
    <property type="molecule type" value="Genomic_DNA"/>
</dbReference>
<evidence type="ECO:0000259" key="5">
    <source>
        <dbReference type="Pfam" id="PF00561"/>
    </source>
</evidence>
<proteinExistence type="predicted"/>
<dbReference type="KEGG" id="buz:AYM40_26485"/>
<dbReference type="PANTHER" id="PTHR32268">
    <property type="entry name" value="HOMOSERINE O-ACETYLTRANSFERASE"/>
    <property type="match status" value="1"/>
</dbReference>
<evidence type="ECO:0000313" key="7">
    <source>
        <dbReference type="Proteomes" id="UP000076852"/>
    </source>
</evidence>
<dbReference type="InterPro" id="IPR008220">
    <property type="entry name" value="HAT_MetX-like"/>
</dbReference>
<dbReference type="NCBIfam" id="NF005757">
    <property type="entry name" value="PRK07581.1"/>
    <property type="match status" value="1"/>
</dbReference>
<dbReference type="GO" id="GO:0009086">
    <property type="term" value="P:methionine biosynthetic process"/>
    <property type="evidence" value="ECO:0007669"/>
    <property type="project" value="UniProtKB-KW"/>
</dbReference>
<dbReference type="GO" id="GO:0016747">
    <property type="term" value="F:acyltransferase activity, transferring groups other than amino-acyl groups"/>
    <property type="evidence" value="ECO:0007669"/>
    <property type="project" value="InterPro"/>
</dbReference>
<protein>
    <recommendedName>
        <fullName evidence="5">AB hydrolase-1 domain-containing protein</fullName>
    </recommendedName>
</protein>
<dbReference type="PANTHER" id="PTHR32268:SF15">
    <property type="entry name" value="HOMOSERINE ACETYLTRANSFERASE FAMILY PROTEIN (AFU_ORTHOLOGUE AFUA_1G15350)"/>
    <property type="match status" value="1"/>
</dbReference>